<dbReference type="InterPro" id="IPR046342">
    <property type="entry name" value="CBS_dom_sf"/>
</dbReference>
<reference evidence="18 19" key="1">
    <citation type="submission" date="2017-04" db="EMBL/GenBank/DDBJ databases">
        <title>Function of individual gut microbiota members based on whole genome sequencing of pure cultures obtained from chicken caecum.</title>
        <authorList>
            <person name="Medvecky M."/>
            <person name="Cejkova D."/>
            <person name="Polansky O."/>
            <person name="Karasova D."/>
            <person name="Kubasova T."/>
            <person name="Cizek A."/>
            <person name="Rychlik I."/>
        </authorList>
    </citation>
    <scope>NUCLEOTIDE SEQUENCE [LARGE SCALE GENOMIC DNA]</scope>
    <source>
        <strain evidence="19">An189</strain>
        <strain evidence="18">An43</strain>
    </source>
</reference>
<dbReference type="Proteomes" id="UP000195386">
    <property type="component" value="Unassembled WGS sequence"/>
</dbReference>
<comment type="similarity">
    <text evidence="2">Belongs to the UPF0053 family.</text>
</comment>
<dbReference type="GO" id="GO:0050660">
    <property type="term" value="F:flavin adenine dinucleotide binding"/>
    <property type="evidence" value="ECO:0007669"/>
    <property type="project" value="InterPro"/>
</dbReference>
<keyword evidence="7 9" id="KW-0129">CBS domain</keyword>
<dbReference type="PANTHER" id="PTHR22777:SF32">
    <property type="entry name" value="UPF0053 INNER MEMBRANE PROTEIN YFJD"/>
    <property type="match status" value="1"/>
</dbReference>
<evidence type="ECO:0000256" key="6">
    <source>
        <dbReference type="ARBA" id="ARBA00022989"/>
    </source>
</evidence>
<dbReference type="Gene3D" id="3.10.580.10">
    <property type="entry name" value="CBS-domain"/>
    <property type="match status" value="1"/>
</dbReference>
<dbReference type="Proteomes" id="UP000285159">
    <property type="component" value="Unassembled WGS sequence"/>
</dbReference>
<feature type="transmembrane region" description="Helical" evidence="11">
    <location>
        <begin position="82"/>
        <end position="105"/>
    </location>
</feature>
<dbReference type="PROSITE" id="PS51846">
    <property type="entry name" value="CNNM"/>
    <property type="match status" value="1"/>
</dbReference>
<keyword evidence="6 10" id="KW-1133">Transmembrane helix</keyword>
<dbReference type="AlphaFoldDB" id="A0A1Y3Z580"/>
<dbReference type="InterPro" id="IPR036318">
    <property type="entry name" value="FAD-bd_PCMH-like_sf"/>
</dbReference>
<keyword evidence="3" id="KW-1003">Cell membrane</keyword>
<dbReference type="Pfam" id="PF03471">
    <property type="entry name" value="CorC_HlyC"/>
    <property type="match status" value="1"/>
</dbReference>
<evidence type="ECO:0000256" key="11">
    <source>
        <dbReference type="SAM" id="Phobius"/>
    </source>
</evidence>
<dbReference type="InterPro" id="IPR002550">
    <property type="entry name" value="CNNM"/>
</dbReference>
<dbReference type="RefSeq" id="WP_087413698.1">
    <property type="nucleotide sequence ID" value="NZ_CABIZW010000002.1"/>
</dbReference>
<organism evidence="14 18">
    <name type="scientific">Bacteroides clarus</name>
    <dbReference type="NCBI Taxonomy" id="626929"/>
    <lineage>
        <taxon>Bacteria</taxon>
        <taxon>Pseudomonadati</taxon>
        <taxon>Bacteroidota</taxon>
        <taxon>Bacteroidia</taxon>
        <taxon>Bacteroidales</taxon>
        <taxon>Bacteroidaceae</taxon>
        <taxon>Bacteroides</taxon>
    </lineage>
</organism>
<evidence type="ECO:0000313" key="21">
    <source>
        <dbReference type="Proteomes" id="UP000285159"/>
    </source>
</evidence>
<feature type="domain" description="CNNM transmembrane" evidence="13">
    <location>
        <begin position="22"/>
        <end position="213"/>
    </location>
</feature>
<evidence type="ECO:0000256" key="5">
    <source>
        <dbReference type="ARBA" id="ARBA00022737"/>
    </source>
</evidence>
<reference evidence="20 21" key="3">
    <citation type="submission" date="2018-08" db="EMBL/GenBank/DDBJ databases">
        <title>A genome reference for cultivated species of the human gut microbiota.</title>
        <authorList>
            <person name="Zou Y."/>
            <person name="Xue W."/>
            <person name="Luo G."/>
        </authorList>
    </citation>
    <scope>NUCLEOTIDE SEQUENCE [LARGE SCALE GENOMIC DNA]</scope>
    <source>
        <strain evidence="17 20">AF14-27</strain>
        <strain evidence="16 21">AF19-1AC</strain>
    </source>
</reference>
<comment type="subcellular location">
    <subcellularLocation>
        <location evidence="1">Cell membrane</location>
        <topology evidence="1">Multi-pass membrane protein</topology>
    </subcellularLocation>
</comment>
<keyword evidence="8 10" id="KW-0472">Membrane</keyword>
<evidence type="ECO:0000259" key="12">
    <source>
        <dbReference type="PROSITE" id="PS51371"/>
    </source>
</evidence>
<dbReference type="PROSITE" id="PS51371">
    <property type="entry name" value="CBS"/>
    <property type="match status" value="2"/>
</dbReference>
<dbReference type="EMBL" id="QRWP01000011">
    <property type="protein sequence ID" value="RGT31093.1"/>
    <property type="molecule type" value="Genomic_DNA"/>
</dbReference>
<evidence type="ECO:0000313" key="18">
    <source>
        <dbReference type="Proteomes" id="UP000195386"/>
    </source>
</evidence>
<comment type="caution">
    <text evidence="14">The sequence shown here is derived from an EMBL/GenBank/DDBJ whole genome shotgun (WGS) entry which is preliminary data.</text>
</comment>
<dbReference type="SUPFAM" id="SSF56176">
    <property type="entry name" value="FAD-binding/transporter-associated domain-like"/>
    <property type="match status" value="1"/>
</dbReference>
<feature type="transmembrane region" description="Helical" evidence="11">
    <location>
        <begin position="111"/>
        <end position="133"/>
    </location>
</feature>
<dbReference type="Pfam" id="PF01595">
    <property type="entry name" value="CNNM"/>
    <property type="match status" value="1"/>
</dbReference>
<evidence type="ECO:0000259" key="13">
    <source>
        <dbReference type="PROSITE" id="PS51846"/>
    </source>
</evidence>
<dbReference type="EMBL" id="NFII01000004">
    <property type="protein sequence ID" value="OUO01691.1"/>
    <property type="molecule type" value="Genomic_DNA"/>
</dbReference>
<accession>A0A1Y3Z580</accession>
<dbReference type="EMBL" id="QRZG01000005">
    <property type="protein sequence ID" value="RGV57560.1"/>
    <property type="molecule type" value="Genomic_DNA"/>
</dbReference>
<proteinExistence type="inferred from homology"/>
<dbReference type="NCBIfam" id="TIGR03520">
    <property type="entry name" value="GldE"/>
    <property type="match status" value="1"/>
</dbReference>
<dbReference type="Proteomes" id="UP000284366">
    <property type="component" value="Unassembled WGS sequence"/>
</dbReference>
<sequence>MDPDAYLCQLADIFNGITVHAPSVSAIIAIVLAGVLLLASGFASASEIAFFSLSPSDLNSVEEGKHPSDGKIKNLLDDTERLLATILITNNFVNVTIIMLCNFFFMNVFQFHSAIAEFLILTVVLTFLLLLFGEIMPKIYSAQKTLAFCRFAAPGIMACRSIFYPLSSILVRSTSFLNKHFVRKNHNISVDELSHALELTDKAELSEENNILEGIIRFGGETAKEVMTSRLDVVDLEIRTPFKDVLKCIVENAYSRIPVYAETRDNIKGVLYIKDLLPHLNKGDNFRWQSLIRPAYFVPETKMIDDLLRDFQANKIHIAIVVDEFGGTSGIVTMEDIIEEIVGEIRDEYDDEERTYAVLNDHTWVFEAKTQLTDFYKITKIDEETFDEVAGDADTLAGLLLELKGEFPALHEKVTYDCYEFEVLEMDNRRILKVKFTINEPVREGTETEK</sequence>
<evidence type="ECO:0000256" key="10">
    <source>
        <dbReference type="PROSITE-ProRule" id="PRU01193"/>
    </source>
</evidence>
<evidence type="ECO:0000256" key="4">
    <source>
        <dbReference type="ARBA" id="ARBA00022692"/>
    </source>
</evidence>
<dbReference type="EMBL" id="NFKE01000022">
    <property type="protein sequence ID" value="OUP31407.1"/>
    <property type="molecule type" value="Genomic_DNA"/>
</dbReference>
<evidence type="ECO:0000256" key="3">
    <source>
        <dbReference type="ARBA" id="ARBA00022475"/>
    </source>
</evidence>
<feature type="domain" description="CBS" evidence="12">
    <location>
        <begin position="227"/>
        <end position="286"/>
    </location>
</feature>
<dbReference type="GO" id="GO:0005886">
    <property type="term" value="C:plasma membrane"/>
    <property type="evidence" value="ECO:0007669"/>
    <property type="project" value="UniProtKB-SubCell"/>
</dbReference>
<gene>
    <name evidence="16" type="primary">gldE</name>
    <name evidence="15" type="ORF">B5F24_17045</name>
    <name evidence="14" type="ORF">B5F97_05525</name>
    <name evidence="17" type="ORF">DWW09_04725</name>
    <name evidence="16" type="ORF">DWX38_12985</name>
</gene>
<dbReference type="Gene3D" id="3.30.465.10">
    <property type="match status" value="1"/>
</dbReference>
<dbReference type="InterPro" id="IPR005170">
    <property type="entry name" value="Transptr-assoc_dom"/>
</dbReference>
<evidence type="ECO:0000256" key="2">
    <source>
        <dbReference type="ARBA" id="ARBA00006337"/>
    </source>
</evidence>
<dbReference type="PANTHER" id="PTHR22777">
    <property type="entry name" value="HEMOLYSIN-RELATED"/>
    <property type="match status" value="1"/>
</dbReference>
<evidence type="ECO:0000313" key="15">
    <source>
        <dbReference type="EMBL" id="OUP31407.1"/>
    </source>
</evidence>
<keyword evidence="4 10" id="KW-0812">Transmembrane</keyword>
<name>A0A1Y3Z580_9BACE</name>
<evidence type="ECO:0000256" key="1">
    <source>
        <dbReference type="ARBA" id="ARBA00004651"/>
    </source>
</evidence>
<dbReference type="InterPro" id="IPR044751">
    <property type="entry name" value="Ion_transp-like_CBS"/>
</dbReference>
<reference evidence="14" key="2">
    <citation type="journal article" date="2018" name="BMC Genomics">
        <title>Whole genome sequencing and function prediction of 133 gut anaerobes isolated from chicken caecum in pure cultures.</title>
        <authorList>
            <person name="Medvecky M."/>
            <person name="Cejkova D."/>
            <person name="Polansky O."/>
            <person name="Karasova D."/>
            <person name="Kubasova T."/>
            <person name="Cizek A."/>
            <person name="Rychlik I."/>
        </authorList>
    </citation>
    <scope>NUCLEOTIDE SEQUENCE</scope>
    <source>
        <strain evidence="15">An189</strain>
        <strain evidence="14">An43</strain>
    </source>
</reference>
<dbReference type="SUPFAM" id="SSF54631">
    <property type="entry name" value="CBS-domain pair"/>
    <property type="match status" value="1"/>
</dbReference>
<evidence type="ECO:0000256" key="8">
    <source>
        <dbReference type="ARBA" id="ARBA00023136"/>
    </source>
</evidence>
<dbReference type="Proteomes" id="UP000196587">
    <property type="component" value="Unassembled WGS sequence"/>
</dbReference>
<dbReference type="InterPro" id="IPR000644">
    <property type="entry name" value="CBS_dom"/>
</dbReference>
<dbReference type="Pfam" id="PF00571">
    <property type="entry name" value="CBS"/>
    <property type="match status" value="2"/>
</dbReference>
<evidence type="ECO:0000313" key="14">
    <source>
        <dbReference type="EMBL" id="OUO01691.1"/>
    </source>
</evidence>
<evidence type="ECO:0000313" key="20">
    <source>
        <dbReference type="Proteomes" id="UP000284366"/>
    </source>
</evidence>
<dbReference type="SMART" id="SM01091">
    <property type="entry name" value="CorC_HlyC"/>
    <property type="match status" value="1"/>
</dbReference>
<dbReference type="InterPro" id="IPR016169">
    <property type="entry name" value="FAD-bd_PCMH_sub2"/>
</dbReference>
<dbReference type="GeneID" id="61678929"/>
<evidence type="ECO:0000313" key="19">
    <source>
        <dbReference type="Proteomes" id="UP000196587"/>
    </source>
</evidence>
<keyword evidence="5" id="KW-0677">Repeat</keyword>
<evidence type="ECO:0000313" key="16">
    <source>
        <dbReference type="EMBL" id="RGT31093.1"/>
    </source>
</evidence>
<feature type="domain" description="CBS" evidence="12">
    <location>
        <begin position="291"/>
        <end position="348"/>
    </location>
</feature>
<dbReference type="CDD" id="cd04590">
    <property type="entry name" value="CBS_pair_CorC_HlyC_assoc"/>
    <property type="match status" value="1"/>
</dbReference>
<dbReference type="InterPro" id="IPR019862">
    <property type="entry name" value="Motility-assoc_prot_GldE"/>
</dbReference>
<dbReference type="FunFam" id="3.10.580.10:FF:000002">
    <property type="entry name" value="Magnesium/cobalt efflux protein CorC"/>
    <property type="match status" value="1"/>
</dbReference>
<evidence type="ECO:0000256" key="9">
    <source>
        <dbReference type="PROSITE-ProRule" id="PRU00703"/>
    </source>
</evidence>
<evidence type="ECO:0000256" key="7">
    <source>
        <dbReference type="ARBA" id="ARBA00023122"/>
    </source>
</evidence>
<protein>
    <submittedName>
        <fullName evidence="16">Gliding motility-associated protein GldE</fullName>
    </submittedName>
    <submittedName>
        <fullName evidence="14">Hemolysin</fullName>
    </submittedName>
</protein>
<evidence type="ECO:0000313" key="17">
    <source>
        <dbReference type="EMBL" id="RGV57560.1"/>
    </source>
</evidence>
<feature type="transmembrane region" description="Helical" evidence="11">
    <location>
        <begin position="24"/>
        <end position="45"/>
    </location>
</feature>